<name>A0A645E944_9ZZZZ</name>
<dbReference type="AlphaFoldDB" id="A0A645E944"/>
<evidence type="ECO:0000313" key="2">
    <source>
        <dbReference type="EMBL" id="MPM98437.1"/>
    </source>
</evidence>
<protein>
    <submittedName>
        <fullName evidence="2">Uncharacterized protein</fullName>
    </submittedName>
</protein>
<keyword evidence="1" id="KW-0472">Membrane</keyword>
<dbReference type="EMBL" id="VSSQ01044601">
    <property type="protein sequence ID" value="MPM98437.1"/>
    <property type="molecule type" value="Genomic_DNA"/>
</dbReference>
<comment type="caution">
    <text evidence="2">The sequence shown here is derived from an EMBL/GenBank/DDBJ whole genome shotgun (WGS) entry which is preliminary data.</text>
</comment>
<organism evidence="2">
    <name type="scientific">bioreactor metagenome</name>
    <dbReference type="NCBI Taxonomy" id="1076179"/>
    <lineage>
        <taxon>unclassified sequences</taxon>
        <taxon>metagenomes</taxon>
        <taxon>ecological metagenomes</taxon>
    </lineage>
</organism>
<accession>A0A645E944</accession>
<reference evidence="2" key="1">
    <citation type="submission" date="2019-08" db="EMBL/GenBank/DDBJ databases">
        <authorList>
            <person name="Kucharzyk K."/>
            <person name="Murdoch R.W."/>
            <person name="Higgins S."/>
            <person name="Loffler F."/>
        </authorList>
    </citation>
    <scope>NUCLEOTIDE SEQUENCE</scope>
</reference>
<proteinExistence type="predicted"/>
<feature type="transmembrane region" description="Helical" evidence="1">
    <location>
        <begin position="139"/>
        <end position="157"/>
    </location>
</feature>
<evidence type="ECO:0000256" key="1">
    <source>
        <dbReference type="SAM" id="Phobius"/>
    </source>
</evidence>
<sequence>MPSAGGLGIIADKGYRIIPIAATDPSGYWNEINTRNFSEETPSLNTSIGEVEGSIPTVLALYKKIANIEQKIIVMGDADCISNAELSMNRDKMSANWAFIVKAFKWLSNDEYPIDVSRPVSKDDEIKITPKSYYVIKVVLKWMIPGMLLLLAVFVWIKRRSH</sequence>
<keyword evidence="1" id="KW-1133">Transmembrane helix</keyword>
<gene>
    <name evidence="2" type="ORF">SDC9_145623</name>
</gene>
<keyword evidence="1" id="KW-0812">Transmembrane</keyword>